<organism evidence="9 11">
    <name type="scientific">Armillaria gallica</name>
    <name type="common">Bulbous honey fungus</name>
    <name type="synonym">Armillaria bulbosa</name>
    <dbReference type="NCBI Taxonomy" id="47427"/>
    <lineage>
        <taxon>Eukaryota</taxon>
        <taxon>Fungi</taxon>
        <taxon>Dikarya</taxon>
        <taxon>Basidiomycota</taxon>
        <taxon>Agaricomycotina</taxon>
        <taxon>Agaricomycetes</taxon>
        <taxon>Agaricomycetidae</taxon>
        <taxon>Agaricales</taxon>
        <taxon>Marasmiineae</taxon>
        <taxon>Physalacriaceae</taxon>
        <taxon>Armillaria</taxon>
    </lineage>
</organism>
<dbReference type="EMBL" id="KZ293723">
    <property type="protein sequence ID" value="PBK82018.1"/>
    <property type="molecule type" value="Genomic_DNA"/>
</dbReference>
<feature type="compositionally biased region" description="Low complexity" evidence="6">
    <location>
        <begin position="614"/>
        <end position="624"/>
    </location>
</feature>
<dbReference type="InParanoid" id="A0A2H3CFL9"/>
<reference evidence="11" key="1">
    <citation type="journal article" date="2017" name="Nat. Ecol. Evol.">
        <title>Genome expansion and lineage-specific genetic innovations in the forest pathogenic fungi Armillaria.</title>
        <authorList>
            <person name="Sipos G."/>
            <person name="Prasanna A.N."/>
            <person name="Walter M.C."/>
            <person name="O'Connor E."/>
            <person name="Balint B."/>
            <person name="Krizsan K."/>
            <person name="Kiss B."/>
            <person name="Hess J."/>
            <person name="Varga T."/>
            <person name="Slot J."/>
            <person name="Riley R."/>
            <person name="Boka B."/>
            <person name="Rigling D."/>
            <person name="Barry K."/>
            <person name="Lee J."/>
            <person name="Mihaltcheva S."/>
            <person name="LaButti K."/>
            <person name="Lipzen A."/>
            <person name="Waldron R."/>
            <person name="Moloney N.M."/>
            <person name="Sperisen C."/>
            <person name="Kredics L."/>
            <person name="Vagvoelgyi C."/>
            <person name="Patrignani A."/>
            <person name="Fitzpatrick D."/>
            <person name="Nagy I."/>
            <person name="Doyle S."/>
            <person name="Anderson J.B."/>
            <person name="Grigoriev I.V."/>
            <person name="Gueldener U."/>
            <person name="Muensterkoetter M."/>
            <person name="Nagy L.G."/>
        </authorList>
    </citation>
    <scope>NUCLEOTIDE SEQUENCE [LARGE SCALE GENOMIC DNA]</scope>
    <source>
        <strain evidence="11">Ar21-2</strain>
    </source>
</reference>
<dbReference type="InterPro" id="IPR046342">
    <property type="entry name" value="CBS_dom_sf"/>
</dbReference>
<feature type="compositionally biased region" description="Low complexity" evidence="6">
    <location>
        <begin position="661"/>
        <end position="672"/>
    </location>
</feature>
<dbReference type="SUPFAM" id="SSF54631">
    <property type="entry name" value="CBS-domain pair"/>
    <property type="match status" value="1"/>
</dbReference>
<evidence type="ECO:0000256" key="5">
    <source>
        <dbReference type="PROSITE-ProRule" id="PRU01193"/>
    </source>
</evidence>
<feature type="transmembrane region" description="Helical" evidence="7">
    <location>
        <begin position="141"/>
        <end position="160"/>
    </location>
</feature>
<evidence type="ECO:0000313" key="11">
    <source>
        <dbReference type="Proteomes" id="UP000217790"/>
    </source>
</evidence>
<evidence type="ECO:0000256" key="2">
    <source>
        <dbReference type="ARBA" id="ARBA00022692"/>
    </source>
</evidence>
<dbReference type="AlphaFoldDB" id="A0A2H3CFL9"/>
<evidence type="ECO:0000313" key="9">
    <source>
        <dbReference type="EMBL" id="PBK81889.1"/>
    </source>
</evidence>
<feature type="transmembrane region" description="Helical" evidence="7">
    <location>
        <begin position="57"/>
        <end position="81"/>
    </location>
</feature>
<dbReference type="Proteomes" id="UP000217790">
    <property type="component" value="Unassembled WGS sequence"/>
</dbReference>
<dbReference type="OrthoDB" id="5353557at2759"/>
<evidence type="ECO:0000256" key="7">
    <source>
        <dbReference type="SAM" id="Phobius"/>
    </source>
</evidence>
<dbReference type="InterPro" id="IPR045095">
    <property type="entry name" value="ACDP"/>
</dbReference>
<comment type="subcellular location">
    <subcellularLocation>
        <location evidence="1">Membrane</location>
        <topology evidence="1">Multi-pass membrane protein</topology>
    </subcellularLocation>
</comment>
<evidence type="ECO:0000259" key="8">
    <source>
        <dbReference type="PROSITE" id="PS51846"/>
    </source>
</evidence>
<feature type="domain" description="CNNM transmembrane" evidence="8">
    <location>
        <begin position="52"/>
        <end position="236"/>
    </location>
</feature>
<dbReference type="InterPro" id="IPR002550">
    <property type="entry name" value="CNNM"/>
</dbReference>
<dbReference type="STRING" id="47427.A0A2H3CFL9"/>
<accession>A0A2H3CFL9</accession>
<dbReference type="Gene3D" id="3.10.580.10">
    <property type="entry name" value="CBS-domain"/>
    <property type="match status" value="2"/>
</dbReference>
<dbReference type="PROSITE" id="PS51846">
    <property type="entry name" value="CNNM"/>
    <property type="match status" value="1"/>
</dbReference>
<dbReference type="Pfam" id="PF01595">
    <property type="entry name" value="CNNM"/>
    <property type="match status" value="1"/>
</dbReference>
<dbReference type="PANTHER" id="PTHR12064:SF90">
    <property type="entry name" value="CNNM TRANSMEMBRANE DOMAIN-CONTAINING PROTEIN"/>
    <property type="match status" value="1"/>
</dbReference>
<gene>
    <name evidence="9" type="ORF">ARMGADRAFT_1002015</name>
    <name evidence="10" type="ORF">ARMGADRAFT_1171234</name>
</gene>
<dbReference type="EMBL" id="KZ293723">
    <property type="protein sequence ID" value="PBK81889.1"/>
    <property type="molecule type" value="Genomic_DNA"/>
</dbReference>
<keyword evidence="3 5" id="KW-1133">Transmembrane helix</keyword>
<feature type="region of interest" description="Disordered" evidence="6">
    <location>
        <begin position="432"/>
        <end position="459"/>
    </location>
</feature>
<evidence type="ECO:0000256" key="6">
    <source>
        <dbReference type="SAM" id="MobiDB-lite"/>
    </source>
</evidence>
<evidence type="ECO:0000256" key="1">
    <source>
        <dbReference type="ARBA" id="ARBA00004141"/>
    </source>
</evidence>
<keyword evidence="2 5" id="KW-0812">Transmembrane</keyword>
<dbReference type="GO" id="GO:0016020">
    <property type="term" value="C:membrane"/>
    <property type="evidence" value="ECO:0007669"/>
    <property type="project" value="UniProtKB-SubCell"/>
</dbReference>
<feature type="transmembrane region" description="Helical" evidence="7">
    <location>
        <begin position="172"/>
        <end position="195"/>
    </location>
</feature>
<evidence type="ECO:0000256" key="4">
    <source>
        <dbReference type="ARBA" id="ARBA00023136"/>
    </source>
</evidence>
<name>A0A2H3CFL9_ARMGA</name>
<dbReference type="OMA" id="PCAPHNE"/>
<feature type="transmembrane region" description="Helical" evidence="7">
    <location>
        <begin position="115"/>
        <end position="135"/>
    </location>
</feature>
<dbReference type="CDD" id="cd04590">
    <property type="entry name" value="CBS_pair_CorC_HlyC_assoc"/>
    <property type="match status" value="1"/>
</dbReference>
<feature type="region of interest" description="Disordered" evidence="6">
    <location>
        <begin position="644"/>
        <end position="704"/>
    </location>
</feature>
<feature type="compositionally biased region" description="Basic and acidic residues" evidence="6">
    <location>
        <begin position="602"/>
        <end position="611"/>
    </location>
</feature>
<dbReference type="PANTHER" id="PTHR12064">
    <property type="entry name" value="METAL TRANSPORTER CNNM"/>
    <property type="match status" value="1"/>
</dbReference>
<keyword evidence="4 5" id="KW-0472">Membrane</keyword>
<feature type="region of interest" description="Disordered" evidence="6">
    <location>
        <begin position="578"/>
        <end position="625"/>
    </location>
</feature>
<protein>
    <submittedName>
        <fullName evidence="9">DUF21-domain-containing protein</fullName>
    </submittedName>
</protein>
<evidence type="ECO:0000313" key="10">
    <source>
        <dbReference type="EMBL" id="PBK82018.1"/>
    </source>
</evidence>
<dbReference type="GO" id="GO:0030026">
    <property type="term" value="P:intracellular manganese ion homeostasis"/>
    <property type="evidence" value="ECO:0007669"/>
    <property type="project" value="TreeGrafter"/>
</dbReference>
<feature type="compositionally biased region" description="Polar residues" evidence="6">
    <location>
        <begin position="681"/>
        <end position="692"/>
    </location>
</feature>
<dbReference type="GO" id="GO:0005737">
    <property type="term" value="C:cytoplasm"/>
    <property type="evidence" value="ECO:0007669"/>
    <property type="project" value="TreeGrafter"/>
</dbReference>
<evidence type="ECO:0000256" key="3">
    <source>
        <dbReference type="ARBA" id="ARBA00022989"/>
    </source>
</evidence>
<keyword evidence="11" id="KW-1185">Reference proteome</keyword>
<proteinExistence type="predicted"/>
<dbReference type="InterPro" id="IPR044751">
    <property type="entry name" value="Ion_transp-like_CBS"/>
</dbReference>
<dbReference type="GO" id="GO:0010960">
    <property type="term" value="P:magnesium ion homeostasis"/>
    <property type="evidence" value="ECO:0007669"/>
    <property type="project" value="InterPro"/>
</dbReference>
<reference evidence="9" key="2">
    <citation type="journal article" date="2017" name="Nat. Ecol. Evol.">
        <title>Lineage-specific genetic innovations streamline the genomes of Armillaria species to pathogenesis.</title>
        <authorList>
            <consortium name="DOE Joint Genome Institute"/>
            <person name="Sipos G."/>
            <person name="Prasanna A.N."/>
            <person name="Walter M.C."/>
            <person name="O'Connor E."/>
            <person name="Balint B."/>
            <person name="Krizsan K."/>
            <person name="Kiss B."/>
            <person name="Hess J."/>
            <person name="Varga T."/>
            <person name="Slot J."/>
            <person name="Riley R."/>
            <person name="Boka B."/>
            <person name="Rigling D."/>
            <person name="Barry K."/>
            <person name="Lee J."/>
            <person name="Mihaltcheva S."/>
            <person name="LaButti K."/>
            <person name="Lipzen A."/>
            <person name="Waldron R."/>
            <person name="Moloney N.M."/>
            <person name="Sperisen C."/>
            <person name="Kredics L."/>
            <person name="Vagvolgyi C."/>
            <person name="Patrignani A."/>
            <person name="Fitzpatrick D."/>
            <person name="Nagy I."/>
            <person name="Doyle S."/>
            <person name="Anderson J."/>
            <person name="Grigoriev I.V."/>
            <person name="Guldener U."/>
            <person name="Munsterkotter M."/>
            <person name="Nagy L.G."/>
        </authorList>
    </citation>
    <scope>NUCLEOTIDE SEQUENCE [LARGE SCALE GENOMIC DNA]</scope>
    <source>
        <strain evidence="9">Ar21-2</strain>
    </source>
</reference>
<sequence>MAPTPLSSTATSRIVYTLFSLASHSYHLSRSDPSSSPDNLLRRDDDDGFDRHKIKDVVFAALIPILVLLSGLFAGLTLGYMSLDQTQLNVLSISGTPDQRKYANQIKPIRKNGHLLLVTLLLANMIVNESLPVIADPVLGGGVQSVAVSTVLIVIFAEIIPQSLFTRYGLYLGAKGAGLTKCLIYVMYIIAWPVAKLLDCVLGSNHGIIYRRVELKELIAMHASQSLNGGDLKSDTVTIIGATLDLQEKDVKQAMTPISDVFMLSIDAQLNYDLLTKIVNTGHSRVPVYEEVDLPPAASPEGKSQRVKKIIGILLVKQCVLLDPKECIPIRTLQLNRVMFVPNNESLLGILDKFQEGRSHMAIVSRFSVEKAQSVKKAVTGKRGLTRRFLERVGMGDSSEESGEEIDGHSGADVTLRGDTLKGDSVLEKDFATEAAGKKERGGRKKRKNPDEDIELGSVEGRKTLSNMLALDQTMLTSMLALEQTMPADAVLAKERAEEFLKGFDPAIMPLGIITLEDVLEELIGEEIYDEFDPEGAHGEPYIHQSPSTAEPAAPMPIAQPIPLAPNKSLASVKGLSFLRSRSAPPRERNPNSKPSTTEEAVLEKEKEKDALGAPVVVVTAPTPMDQEKQTLEAILLDRKRRLVREGTSSSARVTKGKFKSSPINNSNSGPSGNTGLGGNVTANNSETNVELSSCGGDTDVDDK</sequence>
<feature type="region of interest" description="Disordered" evidence="6">
    <location>
        <begin position="394"/>
        <end position="416"/>
    </location>
</feature>